<dbReference type="AlphaFoldDB" id="A0A6N7VDZ2"/>
<evidence type="ECO:0000256" key="7">
    <source>
        <dbReference type="RuleBase" id="RU363032"/>
    </source>
</evidence>
<feature type="transmembrane region" description="Helical" evidence="7">
    <location>
        <begin position="233"/>
        <end position="255"/>
    </location>
</feature>
<gene>
    <name evidence="9" type="ORF">FYJ26_04355</name>
</gene>
<dbReference type="InterPro" id="IPR000515">
    <property type="entry name" value="MetI-like"/>
</dbReference>
<keyword evidence="4 7" id="KW-0812">Transmembrane</keyword>
<proteinExistence type="inferred from homology"/>
<evidence type="ECO:0000313" key="10">
    <source>
        <dbReference type="Proteomes" id="UP000441925"/>
    </source>
</evidence>
<dbReference type="PANTHER" id="PTHR30193:SF37">
    <property type="entry name" value="INNER MEMBRANE ABC TRANSPORTER PERMEASE PROTEIN YCJO"/>
    <property type="match status" value="1"/>
</dbReference>
<comment type="similarity">
    <text evidence="7">Belongs to the binding-protein-dependent transport system permease family.</text>
</comment>
<comment type="caution">
    <text evidence="9">The sequence shown here is derived from an EMBL/GenBank/DDBJ whole genome shotgun (WGS) entry which is preliminary data.</text>
</comment>
<dbReference type="InterPro" id="IPR051393">
    <property type="entry name" value="ABC_transporter_permease"/>
</dbReference>
<evidence type="ECO:0000313" key="9">
    <source>
        <dbReference type="EMBL" id="MSS77645.1"/>
    </source>
</evidence>
<keyword evidence="3" id="KW-1003">Cell membrane</keyword>
<keyword evidence="2 7" id="KW-0813">Transport</keyword>
<feature type="domain" description="ABC transmembrane type-1" evidence="8">
    <location>
        <begin position="71"/>
        <end position="285"/>
    </location>
</feature>
<dbReference type="EMBL" id="VULQ01000004">
    <property type="protein sequence ID" value="MSS77645.1"/>
    <property type="molecule type" value="Genomic_DNA"/>
</dbReference>
<evidence type="ECO:0000256" key="4">
    <source>
        <dbReference type="ARBA" id="ARBA00022692"/>
    </source>
</evidence>
<dbReference type="Proteomes" id="UP000441925">
    <property type="component" value="Unassembled WGS sequence"/>
</dbReference>
<feature type="transmembrane region" description="Helical" evidence="7">
    <location>
        <begin position="208"/>
        <end position="227"/>
    </location>
</feature>
<dbReference type="GO" id="GO:0055085">
    <property type="term" value="P:transmembrane transport"/>
    <property type="evidence" value="ECO:0007669"/>
    <property type="project" value="InterPro"/>
</dbReference>
<dbReference type="GO" id="GO:0005886">
    <property type="term" value="C:plasma membrane"/>
    <property type="evidence" value="ECO:0007669"/>
    <property type="project" value="UniProtKB-SubCell"/>
</dbReference>
<dbReference type="SUPFAM" id="SSF161098">
    <property type="entry name" value="MetI-like"/>
    <property type="match status" value="1"/>
</dbReference>
<evidence type="ECO:0000256" key="2">
    <source>
        <dbReference type="ARBA" id="ARBA00022448"/>
    </source>
</evidence>
<organism evidence="9 10">
    <name type="scientific">Anaerococcus porci</name>
    <dbReference type="NCBI Taxonomy" id="2652269"/>
    <lineage>
        <taxon>Bacteria</taxon>
        <taxon>Bacillati</taxon>
        <taxon>Bacillota</taxon>
        <taxon>Tissierellia</taxon>
        <taxon>Tissierellales</taxon>
        <taxon>Peptoniphilaceae</taxon>
        <taxon>Anaerococcus</taxon>
    </lineage>
</organism>
<dbReference type="CDD" id="cd06261">
    <property type="entry name" value="TM_PBP2"/>
    <property type="match status" value="1"/>
</dbReference>
<evidence type="ECO:0000256" key="5">
    <source>
        <dbReference type="ARBA" id="ARBA00022989"/>
    </source>
</evidence>
<protein>
    <submittedName>
        <fullName evidence="9">Sugar ABC transporter permease</fullName>
    </submittedName>
</protein>
<comment type="subcellular location">
    <subcellularLocation>
        <location evidence="1 7">Cell membrane</location>
        <topology evidence="1 7">Multi-pass membrane protein</topology>
    </subcellularLocation>
</comment>
<evidence type="ECO:0000256" key="6">
    <source>
        <dbReference type="ARBA" id="ARBA00023136"/>
    </source>
</evidence>
<dbReference type="RefSeq" id="WP_154539988.1">
    <property type="nucleotide sequence ID" value="NZ_VULQ01000004.1"/>
</dbReference>
<dbReference type="PROSITE" id="PS50928">
    <property type="entry name" value="ABC_TM1"/>
    <property type="match status" value="1"/>
</dbReference>
<evidence type="ECO:0000259" key="8">
    <source>
        <dbReference type="PROSITE" id="PS50928"/>
    </source>
</evidence>
<feature type="transmembrane region" description="Helical" evidence="7">
    <location>
        <begin position="267"/>
        <end position="288"/>
    </location>
</feature>
<accession>A0A6N7VDZ2</accession>
<feature type="transmembrane region" description="Helical" evidence="7">
    <location>
        <begin position="75"/>
        <end position="97"/>
    </location>
</feature>
<reference evidence="9 10" key="1">
    <citation type="submission" date="2019-08" db="EMBL/GenBank/DDBJ databases">
        <title>In-depth cultivation of the pig gut microbiome towards novel bacterial diversity and tailored functional studies.</title>
        <authorList>
            <person name="Wylensek D."/>
            <person name="Hitch T.C.A."/>
            <person name="Clavel T."/>
        </authorList>
    </citation>
    <scope>NUCLEOTIDE SEQUENCE [LARGE SCALE GENOMIC DNA]</scope>
    <source>
        <strain evidence="9 10">WCA-380-WT-2B</strain>
    </source>
</reference>
<dbReference type="SUPFAM" id="SSF160964">
    <property type="entry name" value="MalF N-terminal region-like"/>
    <property type="match status" value="1"/>
</dbReference>
<evidence type="ECO:0000256" key="3">
    <source>
        <dbReference type="ARBA" id="ARBA00022475"/>
    </source>
</evidence>
<feature type="transmembrane region" description="Helical" evidence="7">
    <location>
        <begin position="109"/>
        <end position="129"/>
    </location>
</feature>
<evidence type="ECO:0000256" key="1">
    <source>
        <dbReference type="ARBA" id="ARBA00004651"/>
    </source>
</evidence>
<feature type="transmembrane region" description="Helical" evidence="7">
    <location>
        <begin position="15"/>
        <end position="35"/>
    </location>
</feature>
<keyword evidence="5 7" id="KW-1133">Transmembrane helix</keyword>
<name>A0A6N7VDZ2_9FIRM</name>
<dbReference type="Pfam" id="PF00528">
    <property type="entry name" value="BPD_transp_1"/>
    <property type="match status" value="1"/>
</dbReference>
<feature type="transmembrane region" description="Helical" evidence="7">
    <location>
        <begin position="160"/>
        <end position="181"/>
    </location>
</feature>
<sequence length="294" mass="33675">MKNRFKYKAENSPKAWLYLLPALIFILIFNVYPLIRTFTMAMKSNNILNPEFLGLSNFSYVLKDPQFHLAMKNTFIYAITVVPGSIIIAMIIALILYTKIKGVKFFETIFFIPYLTSVIAIGIVFRYLFNGQYGIINFLLEKVGLGPYNFLDDPNYNMPALIVFGIWNSLAFNIIIILAGLRGIDKSYYKIAETFGASKFEQFVKITLPQLNSIMTFLTITSFIGAFKVYSQIFALFNGSAGIGNRLVTAVFYIFNKFYVENRYGQAMAAAVILFIFLLILTFIQRLIFRKLED</sequence>
<dbReference type="InterPro" id="IPR035906">
    <property type="entry name" value="MetI-like_sf"/>
</dbReference>
<keyword evidence="10" id="KW-1185">Reference proteome</keyword>
<keyword evidence="6 7" id="KW-0472">Membrane</keyword>
<dbReference type="Gene3D" id="1.10.3720.10">
    <property type="entry name" value="MetI-like"/>
    <property type="match status" value="1"/>
</dbReference>
<dbReference type="PANTHER" id="PTHR30193">
    <property type="entry name" value="ABC TRANSPORTER PERMEASE PROTEIN"/>
    <property type="match status" value="1"/>
</dbReference>